<evidence type="ECO:0000256" key="2">
    <source>
        <dbReference type="ARBA" id="ARBA00022723"/>
    </source>
</evidence>
<reference evidence="5 6" key="1">
    <citation type="submission" date="2024-10" db="EMBL/GenBank/DDBJ databases">
        <title>Updated reference genomes for cyclostephanoid diatoms.</title>
        <authorList>
            <person name="Roberts W.R."/>
            <person name="Alverson A.J."/>
        </authorList>
    </citation>
    <scope>NUCLEOTIDE SEQUENCE [LARGE SCALE GENOMIC DNA]</scope>
    <source>
        <strain evidence="5 6">AJA232-27</strain>
    </source>
</reference>
<evidence type="ECO:0000256" key="3">
    <source>
        <dbReference type="SAM" id="MobiDB-lite"/>
    </source>
</evidence>
<evidence type="ECO:0000256" key="1">
    <source>
        <dbReference type="ARBA" id="ARBA00001968"/>
    </source>
</evidence>
<dbReference type="Proteomes" id="UP001530293">
    <property type="component" value="Unassembled WGS sequence"/>
</dbReference>
<dbReference type="InterPro" id="IPR027806">
    <property type="entry name" value="HARBI1_dom"/>
</dbReference>
<evidence type="ECO:0000259" key="4">
    <source>
        <dbReference type="Pfam" id="PF13359"/>
    </source>
</evidence>
<evidence type="ECO:0000313" key="5">
    <source>
        <dbReference type="EMBL" id="KAL3761357.1"/>
    </source>
</evidence>
<dbReference type="GO" id="GO:0046872">
    <property type="term" value="F:metal ion binding"/>
    <property type="evidence" value="ECO:0007669"/>
    <property type="project" value="UniProtKB-KW"/>
</dbReference>
<evidence type="ECO:0000313" key="6">
    <source>
        <dbReference type="Proteomes" id="UP001530293"/>
    </source>
</evidence>
<feature type="compositionally biased region" description="Basic residues" evidence="3">
    <location>
        <begin position="1"/>
        <end position="16"/>
    </location>
</feature>
<comment type="cofactor">
    <cofactor evidence="1">
        <name>a divalent metal cation</name>
        <dbReference type="ChEBI" id="CHEBI:60240"/>
    </cofactor>
</comment>
<name>A0ABD3MCP7_9STRA</name>
<dbReference type="AlphaFoldDB" id="A0ABD3MCP7"/>
<proteinExistence type="predicted"/>
<accession>A0ABD3MCP7</accession>
<dbReference type="EMBL" id="JALLBG020000151">
    <property type="protein sequence ID" value="KAL3761357.1"/>
    <property type="molecule type" value="Genomic_DNA"/>
</dbReference>
<sequence>MSLRRGSKQKQHKANNKKGYDVASALSEPTSLVVTPDDFLRAGLVYAGFDEHRQANNNDRQKLNWFKAFYGVEPEIIAAIFEEIRIIKKKAIAKVFLMTVNWLFLYDTYPVLSGRWKYSEDFIAENVIEYGLVMAKISGKKIVFELEHDVELGRTVDCCNFTIQEMRLDPNSKWYDHKSNSCGLKYEFCLAVHEPRIVWISGPHPPSRHDITVFRGGTTDEDCNNWDQSALYFQLEPGEKCIGDSGYAGEPDKIVVEKDRHKPDMKKFLSRAKNRQETFHTRLKSFNILGNRFRHGANTDDKLRLHRMAVYAVAGIIQFDYENKRPPFGV</sequence>
<protein>
    <recommendedName>
        <fullName evidence="4">DDE Tnp4 domain-containing protein</fullName>
    </recommendedName>
</protein>
<comment type="caution">
    <text evidence="5">The sequence shown here is derived from an EMBL/GenBank/DDBJ whole genome shotgun (WGS) entry which is preliminary data.</text>
</comment>
<feature type="domain" description="DDE Tnp4" evidence="4">
    <location>
        <begin position="156"/>
        <end position="296"/>
    </location>
</feature>
<gene>
    <name evidence="5" type="ORF">ACHAWU_000491</name>
</gene>
<keyword evidence="2" id="KW-0479">Metal-binding</keyword>
<organism evidence="5 6">
    <name type="scientific">Discostella pseudostelligera</name>
    <dbReference type="NCBI Taxonomy" id="259834"/>
    <lineage>
        <taxon>Eukaryota</taxon>
        <taxon>Sar</taxon>
        <taxon>Stramenopiles</taxon>
        <taxon>Ochrophyta</taxon>
        <taxon>Bacillariophyta</taxon>
        <taxon>Coscinodiscophyceae</taxon>
        <taxon>Thalassiosirophycidae</taxon>
        <taxon>Stephanodiscales</taxon>
        <taxon>Stephanodiscaceae</taxon>
        <taxon>Discostella</taxon>
    </lineage>
</organism>
<keyword evidence="6" id="KW-1185">Reference proteome</keyword>
<feature type="region of interest" description="Disordered" evidence="3">
    <location>
        <begin position="1"/>
        <end position="20"/>
    </location>
</feature>
<dbReference type="Pfam" id="PF13359">
    <property type="entry name" value="DDE_Tnp_4"/>
    <property type="match status" value="1"/>
</dbReference>